<protein>
    <submittedName>
        <fullName evidence="1">Phage protein</fullName>
    </submittedName>
</protein>
<organism evidence="1 2">
    <name type="scientific">Escherichia phage VpaE1_ev108</name>
    <dbReference type="NCBI Taxonomy" id="2695837"/>
    <lineage>
        <taxon>Viruses</taxon>
        <taxon>Duplodnaviria</taxon>
        <taxon>Heunggongvirae</taxon>
        <taxon>Uroviricota</taxon>
        <taxon>Caudoviricetes</taxon>
        <taxon>Andersonviridae</taxon>
        <taxon>Ounavirinae</taxon>
        <taxon>Felixounavirus</taxon>
        <taxon>Felixounavirus ev108</taxon>
    </lineage>
</organism>
<keyword evidence="2" id="KW-1185">Reference proteome</keyword>
<accession>A0A653FYJ4</accession>
<name>A0A653FYJ4_9CAUD</name>
<sequence>MFQKIDDVYYKTLDERTVTQFKEKFIYTSLLKAITDELQTLEDVSWQMHTERNIRKAIGQQLDNIGALIKVPRPLGADDETYRAILYIQIFLRRSDTTPTFLQNAIMTLYDATFSQLFEHITPMTAGIVVRVNTRNNVVDTAYTLAKIAATTIGSAVILRDVTLNGTAWTPVEVADSALAIVDDKDNWLVTDANKGLVTNNTGGSLEKNLLGSLADAGVRDAYFKIDRTANSGSVDYLKVNKNYNATDNYIVGKETVAGGDYGVMAEVAQIIKGRKDKSQQEGSS</sequence>
<evidence type="ECO:0000313" key="2">
    <source>
        <dbReference type="Proteomes" id="UP000427855"/>
    </source>
</evidence>
<dbReference type="EMBL" id="LR597658">
    <property type="protein sequence ID" value="VUF55182.1"/>
    <property type="molecule type" value="Genomic_DNA"/>
</dbReference>
<reference evidence="1 2" key="2">
    <citation type="submission" date="2020-02" db="EMBL/GenBank/DDBJ databases">
        <authorList>
            <person name="Petit M.-A."/>
            <person name="Lossouarn J."/>
        </authorList>
    </citation>
    <scope>NUCLEOTIDE SEQUENCE [LARGE SCALE GENOMIC DNA]</scope>
</reference>
<evidence type="ECO:0000313" key="1">
    <source>
        <dbReference type="EMBL" id="VUF55182.1"/>
    </source>
</evidence>
<dbReference type="Proteomes" id="UP000427855">
    <property type="component" value="Chromosome"/>
</dbReference>
<proteinExistence type="predicted"/>
<reference evidence="2" key="1">
    <citation type="submission" date="2019-06" db="EMBL/GenBank/DDBJ databases">
        <authorList>
            <person name="Petit M.-A."/>
            <person name="Lossouarn J."/>
        </authorList>
    </citation>
    <scope>NUCLEOTIDE SEQUENCE [LARGE SCALE GENOMIC DNA]</scope>
</reference>